<proteinExistence type="predicted"/>
<evidence type="ECO:0000313" key="3">
    <source>
        <dbReference type="Proteomes" id="UP000019402"/>
    </source>
</evidence>
<dbReference type="CDD" id="cd00761">
    <property type="entry name" value="Glyco_tranf_GTA_type"/>
    <property type="match status" value="1"/>
</dbReference>
<evidence type="ECO:0000259" key="1">
    <source>
        <dbReference type="Pfam" id="PF00535"/>
    </source>
</evidence>
<name>W7XXQ1_9BACT</name>
<dbReference type="Gene3D" id="3.90.550.10">
    <property type="entry name" value="Spore Coat Polysaccharide Biosynthesis Protein SpsA, Chain A"/>
    <property type="match status" value="1"/>
</dbReference>
<protein>
    <submittedName>
        <fullName evidence="2">Hyaluronan synthase</fullName>
    </submittedName>
</protein>
<keyword evidence="3" id="KW-1185">Reference proteome</keyword>
<dbReference type="Proteomes" id="UP000019402">
    <property type="component" value="Unassembled WGS sequence"/>
</dbReference>
<sequence length="342" mass="39370">MIRLSVILPMYNVEPYVERCIRSLENQDIPYDEYEIICVNDGSPDHCKQLIERLQREFSNIVLIDQVNQGVSKARNNGMDHAKGKYVLFVDPDDFVDANSLGRILTYAEQQNTQVTFLGFSILDEYNHVQHQVFSEQLVGKVYPGTEAYHASRQSDPPDPDRIWAILFDREFMNKNKLRFIPNIPYLEDGEFLVRIMFLASKCNFEGKSFLQRTTRPGSATHSNLFNTERAVNGFLIAAHNLMNFRSVQSLLNKDVEFINQSIVKFVILSIHSVVGITRLTKIFKINSMLKHKGLGKLEINGCSRFYTSLGRLYNISPFLLYAYLSLRSVGIFSKKFSKKQL</sequence>
<dbReference type="PANTHER" id="PTHR22916">
    <property type="entry name" value="GLYCOSYLTRANSFERASE"/>
    <property type="match status" value="1"/>
</dbReference>
<dbReference type="eggNOG" id="COG1215">
    <property type="taxonomic scope" value="Bacteria"/>
</dbReference>
<gene>
    <name evidence="2" type="ORF">JCM21142_41912</name>
</gene>
<dbReference type="SUPFAM" id="SSF53448">
    <property type="entry name" value="Nucleotide-diphospho-sugar transferases"/>
    <property type="match status" value="1"/>
</dbReference>
<feature type="domain" description="Glycosyltransferase 2-like" evidence="1">
    <location>
        <begin position="5"/>
        <end position="117"/>
    </location>
</feature>
<dbReference type="InterPro" id="IPR029044">
    <property type="entry name" value="Nucleotide-diphossugar_trans"/>
</dbReference>
<organism evidence="2 3">
    <name type="scientific">Saccharicrinis fermentans DSM 9555 = JCM 21142</name>
    <dbReference type="NCBI Taxonomy" id="869213"/>
    <lineage>
        <taxon>Bacteria</taxon>
        <taxon>Pseudomonadati</taxon>
        <taxon>Bacteroidota</taxon>
        <taxon>Bacteroidia</taxon>
        <taxon>Marinilabiliales</taxon>
        <taxon>Marinilabiliaceae</taxon>
        <taxon>Saccharicrinis</taxon>
    </lineage>
</organism>
<dbReference type="AlphaFoldDB" id="W7XXQ1"/>
<dbReference type="STRING" id="869213.GCA_000517085_00259"/>
<dbReference type="InterPro" id="IPR001173">
    <property type="entry name" value="Glyco_trans_2-like"/>
</dbReference>
<dbReference type="GO" id="GO:0016758">
    <property type="term" value="F:hexosyltransferase activity"/>
    <property type="evidence" value="ECO:0007669"/>
    <property type="project" value="UniProtKB-ARBA"/>
</dbReference>
<dbReference type="RefSeq" id="WP_052342913.1">
    <property type="nucleotide sequence ID" value="NZ_BAMD01000020.1"/>
</dbReference>
<evidence type="ECO:0000313" key="2">
    <source>
        <dbReference type="EMBL" id="GAF03245.1"/>
    </source>
</evidence>
<accession>W7XXQ1</accession>
<dbReference type="EMBL" id="BAMD01000020">
    <property type="protein sequence ID" value="GAF03245.1"/>
    <property type="molecule type" value="Genomic_DNA"/>
</dbReference>
<dbReference type="OrthoDB" id="396512at2"/>
<comment type="caution">
    <text evidence="2">The sequence shown here is derived from an EMBL/GenBank/DDBJ whole genome shotgun (WGS) entry which is preliminary data.</text>
</comment>
<reference evidence="2 3" key="1">
    <citation type="journal article" date="2014" name="Genome Announc.">
        <title>Draft Genome Sequence of Cytophaga fermentans JCM 21142T, a Facultative Anaerobe Isolated from Marine Mud.</title>
        <authorList>
            <person name="Starns D."/>
            <person name="Oshima K."/>
            <person name="Suda W."/>
            <person name="Iino T."/>
            <person name="Yuki M."/>
            <person name="Inoue J."/>
            <person name="Kitamura K."/>
            <person name="Iida T."/>
            <person name="Darby A."/>
            <person name="Hattori M."/>
            <person name="Ohkuma M."/>
        </authorList>
    </citation>
    <scope>NUCLEOTIDE SEQUENCE [LARGE SCALE GENOMIC DNA]</scope>
    <source>
        <strain evidence="2 3">JCM 21142</strain>
    </source>
</reference>
<dbReference type="Pfam" id="PF00535">
    <property type="entry name" value="Glycos_transf_2"/>
    <property type="match status" value="1"/>
</dbReference>